<evidence type="ECO:0000313" key="1">
    <source>
        <dbReference type="EMBL" id="MFD2918303.1"/>
    </source>
</evidence>
<accession>A0ABW6A222</accession>
<dbReference type="EMBL" id="JBHUOZ010000001">
    <property type="protein sequence ID" value="MFD2918303.1"/>
    <property type="molecule type" value="Genomic_DNA"/>
</dbReference>
<organism evidence="1 2">
    <name type="scientific">Terrimonas rubra</name>
    <dbReference type="NCBI Taxonomy" id="1035890"/>
    <lineage>
        <taxon>Bacteria</taxon>
        <taxon>Pseudomonadati</taxon>
        <taxon>Bacteroidota</taxon>
        <taxon>Chitinophagia</taxon>
        <taxon>Chitinophagales</taxon>
        <taxon>Chitinophagaceae</taxon>
        <taxon>Terrimonas</taxon>
    </lineage>
</organism>
<gene>
    <name evidence="1" type="ORF">ACFS6H_01200</name>
</gene>
<proteinExistence type="predicted"/>
<name>A0ABW6A222_9BACT</name>
<dbReference type="Pfam" id="PF12875">
    <property type="entry name" value="DUF3826"/>
    <property type="match status" value="1"/>
</dbReference>
<dbReference type="RefSeq" id="WP_386094192.1">
    <property type="nucleotide sequence ID" value="NZ_JBHUOZ010000001.1"/>
</dbReference>
<reference evidence="2" key="1">
    <citation type="journal article" date="2019" name="Int. J. Syst. Evol. Microbiol.">
        <title>The Global Catalogue of Microorganisms (GCM) 10K type strain sequencing project: providing services to taxonomists for standard genome sequencing and annotation.</title>
        <authorList>
            <consortium name="The Broad Institute Genomics Platform"/>
            <consortium name="The Broad Institute Genome Sequencing Center for Infectious Disease"/>
            <person name="Wu L."/>
            <person name="Ma J."/>
        </authorList>
    </citation>
    <scope>NUCLEOTIDE SEQUENCE [LARGE SCALE GENOMIC DNA]</scope>
    <source>
        <strain evidence="2">KCTC 23299</strain>
    </source>
</reference>
<dbReference type="Proteomes" id="UP001597511">
    <property type="component" value="Unassembled WGS sequence"/>
</dbReference>
<evidence type="ECO:0000313" key="2">
    <source>
        <dbReference type="Proteomes" id="UP001597511"/>
    </source>
</evidence>
<sequence>MTVKYIITTIALFGIVVVKAQTGDEQSLKKAAEWTQALQLNNAAKEQAVQQAIARHLTAVKNWHDAHPATIIPDGINPATGNKLSDLDKQVILCSAQPAAIRDSLLMVLQANLTPVQVEQVLDAYTVGKVAFTIKGYEAIVPDLTEKERAEITKQLKLARAEAINYKNMKEISAIFEIYKTKCEQYLNNNGRNWRQLYKTYTDKIKAEKAAKGKN</sequence>
<protein>
    <submittedName>
        <fullName evidence="1">DUF3826 domain-containing protein</fullName>
    </submittedName>
</protein>
<dbReference type="InterPro" id="IPR024284">
    <property type="entry name" value="DUF3826"/>
</dbReference>
<keyword evidence="2" id="KW-1185">Reference proteome</keyword>
<comment type="caution">
    <text evidence="1">The sequence shown here is derived from an EMBL/GenBank/DDBJ whole genome shotgun (WGS) entry which is preliminary data.</text>
</comment>